<dbReference type="EMBL" id="QGGY01000002">
    <property type="protein sequence ID" value="PWJ78292.1"/>
    <property type="molecule type" value="Genomic_DNA"/>
</dbReference>
<comment type="caution">
    <text evidence="5">The sequence shown here is derived from an EMBL/GenBank/DDBJ whole genome shotgun (WGS) entry which is preliminary data.</text>
</comment>
<evidence type="ECO:0000256" key="4">
    <source>
        <dbReference type="ARBA" id="ARBA00023163"/>
    </source>
</evidence>
<dbReference type="SUPFAM" id="SSF46785">
    <property type="entry name" value="Winged helix' DNA-binding domain"/>
    <property type="match status" value="1"/>
</dbReference>
<gene>
    <name evidence="5" type="ORF">C7383_102429</name>
</gene>
<dbReference type="GO" id="GO:0003677">
    <property type="term" value="F:DNA binding"/>
    <property type="evidence" value="ECO:0007669"/>
    <property type="project" value="UniProtKB-KW"/>
</dbReference>
<comment type="similarity">
    <text evidence="1">Belongs to the BlaI transcriptional regulatory family.</text>
</comment>
<evidence type="ECO:0000313" key="6">
    <source>
        <dbReference type="Proteomes" id="UP000245412"/>
    </source>
</evidence>
<keyword evidence="3" id="KW-0238">DNA-binding</keyword>
<keyword evidence="2" id="KW-0805">Transcription regulation</keyword>
<evidence type="ECO:0000256" key="3">
    <source>
        <dbReference type="ARBA" id="ARBA00023125"/>
    </source>
</evidence>
<dbReference type="PIRSF" id="PIRSF019455">
    <property type="entry name" value="CopR_AtkY"/>
    <property type="match status" value="1"/>
</dbReference>
<keyword evidence="6" id="KW-1185">Reference proteome</keyword>
<dbReference type="RefSeq" id="WP_109625219.1">
    <property type="nucleotide sequence ID" value="NZ_JANKBI010000005.1"/>
</dbReference>
<evidence type="ECO:0000256" key="1">
    <source>
        <dbReference type="ARBA" id="ARBA00011046"/>
    </source>
</evidence>
<dbReference type="Gene3D" id="1.10.10.10">
    <property type="entry name" value="Winged helix-like DNA-binding domain superfamily/Winged helix DNA-binding domain"/>
    <property type="match status" value="1"/>
</dbReference>
<dbReference type="InterPro" id="IPR036390">
    <property type="entry name" value="WH_DNA-bd_sf"/>
</dbReference>
<dbReference type="GO" id="GO:0045892">
    <property type="term" value="P:negative regulation of DNA-templated transcription"/>
    <property type="evidence" value="ECO:0007669"/>
    <property type="project" value="InterPro"/>
</dbReference>
<dbReference type="InterPro" id="IPR005650">
    <property type="entry name" value="BlaI_family"/>
</dbReference>
<dbReference type="AlphaFoldDB" id="A0AB73T8Z1"/>
<organism evidence="5 6">
    <name type="scientific">Murimonas intestini</name>
    <dbReference type="NCBI Taxonomy" id="1337051"/>
    <lineage>
        <taxon>Bacteria</taxon>
        <taxon>Bacillati</taxon>
        <taxon>Bacillota</taxon>
        <taxon>Clostridia</taxon>
        <taxon>Lachnospirales</taxon>
        <taxon>Lachnospiraceae</taxon>
        <taxon>Murimonas</taxon>
    </lineage>
</organism>
<dbReference type="Proteomes" id="UP000245412">
    <property type="component" value="Unassembled WGS sequence"/>
</dbReference>
<evidence type="ECO:0000313" key="5">
    <source>
        <dbReference type="EMBL" id="PWJ78292.1"/>
    </source>
</evidence>
<dbReference type="Pfam" id="PF03965">
    <property type="entry name" value="Penicillinase_R"/>
    <property type="match status" value="1"/>
</dbReference>
<proteinExistence type="inferred from homology"/>
<dbReference type="InterPro" id="IPR036388">
    <property type="entry name" value="WH-like_DNA-bd_sf"/>
</dbReference>
<protein>
    <submittedName>
        <fullName evidence="5">Transcriptional regulator</fullName>
    </submittedName>
</protein>
<name>A0AB73T8Z1_9FIRM</name>
<sequence length="116" mass="13566">MDIKLFDSELKVMEVLWKEGELPAGQIARILKEETGWNRNTTYTVIKKCIEKGAVQRREPNFICSPLVTKEQVQSQETEELIDKMFDGSREDFFASFVNMISEDEARKLRNMIDKM</sequence>
<evidence type="ECO:0000256" key="2">
    <source>
        <dbReference type="ARBA" id="ARBA00023015"/>
    </source>
</evidence>
<accession>A0AB73T8Z1</accession>
<dbReference type="Gene3D" id="1.10.4040.10">
    <property type="entry name" value="Penicillinase repressor domain"/>
    <property type="match status" value="1"/>
</dbReference>
<keyword evidence="4" id="KW-0804">Transcription</keyword>
<reference evidence="5 6" key="1">
    <citation type="submission" date="2018-05" db="EMBL/GenBank/DDBJ databases">
        <authorList>
            <person name="Goeker M."/>
            <person name="Huntemann M."/>
            <person name="Clum A."/>
            <person name="Pillay M."/>
            <person name="Palaniappan K."/>
            <person name="Varghese N."/>
            <person name="Mikhailova N."/>
            <person name="Stamatis D."/>
            <person name="Reddy T."/>
            <person name="Daum C."/>
            <person name="Shapiro N."/>
            <person name="Ivanova N."/>
            <person name="Kyrpides N."/>
            <person name="Woyke T."/>
        </authorList>
    </citation>
    <scope>NUCLEOTIDE SEQUENCE [LARGE SCALE GENOMIC DNA]</scope>
    <source>
        <strain evidence="5 6">DSM 26524</strain>
    </source>
</reference>